<evidence type="ECO:0000313" key="3">
    <source>
        <dbReference type="Proteomes" id="UP000186594"/>
    </source>
</evidence>
<feature type="compositionally biased region" description="Polar residues" evidence="1">
    <location>
        <begin position="1"/>
        <end position="10"/>
    </location>
</feature>
<feature type="compositionally biased region" description="Basic residues" evidence="1">
    <location>
        <begin position="99"/>
        <end position="119"/>
    </location>
</feature>
<gene>
    <name evidence="2" type="ORF">NEOLI_005487</name>
</gene>
<evidence type="ECO:0000313" key="2">
    <source>
        <dbReference type="EMBL" id="OLL23168.1"/>
    </source>
</evidence>
<reference evidence="2 3" key="1">
    <citation type="submission" date="2016-04" db="EMBL/GenBank/DDBJ databases">
        <title>Evolutionary innovation and constraint leading to complex multicellularity in the Ascomycota.</title>
        <authorList>
            <person name="Cisse O."/>
            <person name="Nguyen A."/>
            <person name="Hewitt D.A."/>
            <person name="Jedd G."/>
            <person name="Stajich J.E."/>
        </authorList>
    </citation>
    <scope>NUCLEOTIDE SEQUENCE [LARGE SCALE GENOMIC DNA]</scope>
    <source>
        <strain evidence="2 3">DAH-3</strain>
    </source>
</reference>
<feature type="region of interest" description="Disordered" evidence="1">
    <location>
        <begin position="67"/>
        <end position="157"/>
    </location>
</feature>
<feature type="compositionally biased region" description="Basic and acidic residues" evidence="1">
    <location>
        <begin position="11"/>
        <end position="20"/>
    </location>
</feature>
<organism evidence="2 3">
    <name type="scientific">Neolecta irregularis (strain DAH-3)</name>
    <dbReference type="NCBI Taxonomy" id="1198029"/>
    <lineage>
        <taxon>Eukaryota</taxon>
        <taxon>Fungi</taxon>
        <taxon>Dikarya</taxon>
        <taxon>Ascomycota</taxon>
        <taxon>Taphrinomycotina</taxon>
        <taxon>Neolectales</taxon>
        <taxon>Neolectaceae</taxon>
        <taxon>Neolecta</taxon>
    </lineage>
</organism>
<proteinExistence type="predicted"/>
<protein>
    <submittedName>
        <fullName evidence="2">Uncharacterized protein</fullName>
    </submittedName>
</protein>
<dbReference type="EMBL" id="LXFE01002226">
    <property type="protein sequence ID" value="OLL23168.1"/>
    <property type="molecule type" value="Genomic_DNA"/>
</dbReference>
<feature type="region of interest" description="Disordered" evidence="1">
    <location>
        <begin position="1"/>
        <end position="20"/>
    </location>
</feature>
<name>A0A1U7LKK6_NEOID</name>
<dbReference type="Proteomes" id="UP000186594">
    <property type="component" value="Unassembled WGS sequence"/>
</dbReference>
<accession>A0A1U7LKK6</accession>
<feature type="compositionally biased region" description="Acidic residues" evidence="1">
    <location>
        <begin position="72"/>
        <end position="93"/>
    </location>
</feature>
<dbReference type="AlphaFoldDB" id="A0A1U7LKK6"/>
<sequence>MKASSPTSKDTASDEEGRSSKVFESHIISAFYKGLCRKELQLFRGKDTPATLKDLWSVVDLSHKLDGIISSDNDETDTNTDSSDSDTDSDSDNEGSYKKSSKRQKHKRSRHQQTKKNNKHKYDELTDSSDEDSKKCNSRKKKKEKNAQTKRNRIPQVTLLTPDLMNYRVQSQIS</sequence>
<feature type="compositionally biased region" description="Basic residues" evidence="1">
    <location>
        <begin position="136"/>
        <end position="153"/>
    </location>
</feature>
<evidence type="ECO:0000256" key="1">
    <source>
        <dbReference type="SAM" id="MobiDB-lite"/>
    </source>
</evidence>
<comment type="caution">
    <text evidence="2">The sequence shown here is derived from an EMBL/GenBank/DDBJ whole genome shotgun (WGS) entry which is preliminary data.</text>
</comment>
<keyword evidence="3" id="KW-1185">Reference proteome</keyword>